<dbReference type="InterPro" id="IPR044954">
    <property type="entry name" value="Ribosomal_uS3m_plant"/>
</dbReference>
<dbReference type="EMBL" id="KX013547">
    <property type="protein sequence ID" value="ANA57041.1"/>
    <property type="molecule type" value="Genomic_DNA"/>
</dbReference>
<evidence type="ECO:0000256" key="1">
    <source>
        <dbReference type="ARBA" id="ARBA00004173"/>
    </source>
</evidence>
<dbReference type="GO" id="GO:0006412">
    <property type="term" value="P:translation"/>
    <property type="evidence" value="ECO:0007669"/>
    <property type="project" value="InterPro"/>
</dbReference>
<evidence type="ECO:0000256" key="4">
    <source>
        <dbReference type="ARBA" id="ARBA00023128"/>
    </source>
</evidence>
<dbReference type="InterPro" id="IPR001351">
    <property type="entry name" value="Ribosomal_uS3_C"/>
</dbReference>
<dbReference type="Pfam" id="PF00189">
    <property type="entry name" value="Ribosomal_S3_C"/>
    <property type="match status" value="1"/>
</dbReference>
<geneLocation type="mitochondrion" evidence="9"/>
<dbReference type="GO" id="GO:0003735">
    <property type="term" value="F:structural constituent of ribosome"/>
    <property type="evidence" value="ECO:0007669"/>
    <property type="project" value="InterPro"/>
</dbReference>
<sequence length="349" mass="40221">MGQKVNPISLRLGINRQHDSIWFGDFHYPQLLGKELIIRDSISKISENANLPTARMVTKIFPQKMKMFPFLGIRKSQPSRENESVIRNNKIFLSNLIGLTTISPKNSVLKDLYKESKISEFRISIKSFSNSKILKGKKVKLKKTGLAEIKENLQKKLKIETNKQENLFESTKKSILVSSFENFFTFYNKCQFGESFRLLTKYKMLRISHNLNWSKKRKTFLVQGSLEHIESSFSKSFKNPVQILPLIIKNPYKSANLLAKKIAVELEKTRVYRKVLKVICNETENERLIKGIRISCSGRLGGVELAETAFKKMGPTSLQEFSQEIDYAYSESITKFGLIGVKVWLCFLK</sequence>
<dbReference type="GO" id="GO:1990904">
    <property type="term" value="C:ribonucleoprotein complex"/>
    <property type="evidence" value="ECO:0007669"/>
    <property type="project" value="UniProtKB-KW"/>
</dbReference>
<gene>
    <name evidence="9" type="primary">rps3</name>
</gene>
<dbReference type="SUPFAM" id="SSF54821">
    <property type="entry name" value="Ribosomal protein S3 C-terminal domain"/>
    <property type="match status" value="1"/>
</dbReference>
<evidence type="ECO:0000256" key="7">
    <source>
        <dbReference type="ARBA" id="ARBA00035414"/>
    </source>
</evidence>
<evidence type="ECO:0000256" key="2">
    <source>
        <dbReference type="ARBA" id="ARBA00010761"/>
    </source>
</evidence>
<evidence type="ECO:0000256" key="5">
    <source>
        <dbReference type="ARBA" id="ARBA00023274"/>
    </source>
</evidence>
<keyword evidence="5" id="KW-0687">Ribonucleoprotein</keyword>
<accession>A0A1S5R1T4</accession>
<dbReference type="SUPFAM" id="SSF54814">
    <property type="entry name" value="Prokaryotic type KH domain (KH-domain type II)"/>
    <property type="match status" value="1"/>
</dbReference>
<name>A0A1S5R1T4_9CHLO</name>
<evidence type="ECO:0000259" key="8">
    <source>
        <dbReference type="Pfam" id="PF00189"/>
    </source>
</evidence>
<comment type="subcellular location">
    <subcellularLocation>
        <location evidence="1">Mitochondrion</location>
    </subcellularLocation>
</comment>
<dbReference type="GO" id="GO:0005739">
    <property type="term" value="C:mitochondrion"/>
    <property type="evidence" value="ECO:0007669"/>
    <property type="project" value="UniProtKB-SubCell"/>
</dbReference>
<dbReference type="InterPro" id="IPR009019">
    <property type="entry name" value="KH_sf_prok-type"/>
</dbReference>
<keyword evidence="4 9" id="KW-0496">Mitochondrion</keyword>
<keyword evidence="3 9" id="KW-0689">Ribosomal protein</keyword>
<dbReference type="PANTHER" id="PTHR35928">
    <property type="entry name" value="RIBOSOMAL PROTEIN S3, MITOCHONDRIAL"/>
    <property type="match status" value="1"/>
</dbReference>
<feature type="domain" description="Small ribosomal subunit protein uS3 C-terminal" evidence="8">
    <location>
        <begin position="262"/>
        <end position="345"/>
    </location>
</feature>
<protein>
    <recommendedName>
        <fullName evidence="6">Small ribosomal subunit protein uS3m</fullName>
    </recommendedName>
    <alternativeName>
        <fullName evidence="7">Ribosomal protein S3, mitochondrial</fullName>
    </alternativeName>
</protein>
<dbReference type="Gene3D" id="3.30.1140.32">
    <property type="entry name" value="Ribosomal protein S3, C-terminal domain"/>
    <property type="match status" value="1"/>
</dbReference>
<dbReference type="AlphaFoldDB" id="A0A1S5R1T4"/>
<dbReference type="GO" id="GO:0003723">
    <property type="term" value="F:RNA binding"/>
    <property type="evidence" value="ECO:0007669"/>
    <property type="project" value="InterPro"/>
</dbReference>
<evidence type="ECO:0000256" key="6">
    <source>
        <dbReference type="ARBA" id="ARBA00035157"/>
    </source>
</evidence>
<reference evidence="9" key="1">
    <citation type="journal article" date="2017" name="J. Phycol.">
        <title>Complete mitochondrial genomes of prasinophyte algae Pyramimonas parkeae and Cymbomonas tetramitiformis.</title>
        <authorList>
            <person name="Satjarak A."/>
            <person name="Burns J.A."/>
            <person name="Kim E."/>
            <person name="Graham L.E."/>
        </authorList>
    </citation>
    <scope>NUCLEOTIDE SEQUENCE</scope>
    <source>
        <strain evidence="9">NIES254</strain>
    </source>
</reference>
<dbReference type="GO" id="GO:0005840">
    <property type="term" value="C:ribosome"/>
    <property type="evidence" value="ECO:0007669"/>
    <property type="project" value="UniProtKB-KW"/>
</dbReference>
<dbReference type="InterPro" id="IPR036419">
    <property type="entry name" value="Ribosomal_S3_C_sf"/>
</dbReference>
<dbReference type="PANTHER" id="PTHR35928:SF2">
    <property type="entry name" value="SMALL RIBOSOMAL SUBUNIT PROTEIN US3M"/>
    <property type="match status" value="1"/>
</dbReference>
<proteinExistence type="inferred from homology"/>
<organism evidence="9">
    <name type="scientific">Pyramimonas parkeae</name>
    <dbReference type="NCBI Taxonomy" id="36894"/>
    <lineage>
        <taxon>Eukaryota</taxon>
        <taxon>Viridiplantae</taxon>
        <taxon>Chlorophyta</taxon>
        <taxon>Pyramimonadophyceae</taxon>
        <taxon>Pyramimonadales</taxon>
        <taxon>Pyramimonadaceae</taxon>
        <taxon>Pyramimonas</taxon>
        <taxon>Pyramimonas subgen. Trichocystis</taxon>
    </lineage>
</organism>
<comment type="similarity">
    <text evidence="2">Belongs to the universal ribosomal protein uS3 family.</text>
</comment>
<evidence type="ECO:0000256" key="3">
    <source>
        <dbReference type="ARBA" id="ARBA00022980"/>
    </source>
</evidence>
<evidence type="ECO:0000313" key="9">
    <source>
        <dbReference type="EMBL" id="ANA57041.1"/>
    </source>
</evidence>